<accession>A0A0M0CHU0</accession>
<evidence type="ECO:0000313" key="2">
    <source>
        <dbReference type="Proteomes" id="UP000076882"/>
    </source>
</evidence>
<dbReference type="Proteomes" id="UP000076882">
    <property type="component" value="Unassembled WGS sequence"/>
</dbReference>
<evidence type="ECO:0000313" key="1">
    <source>
        <dbReference type="EMBL" id="KZU97931.1"/>
    </source>
</evidence>
<proteinExistence type="predicted"/>
<dbReference type="AlphaFoldDB" id="A0A0M0CHU0"/>
<protein>
    <submittedName>
        <fullName evidence="1">Uncharacterized protein</fullName>
    </submittedName>
</protein>
<name>A0A0M0CHU0_LACPN</name>
<reference evidence="1 2" key="1">
    <citation type="submission" date="2016-03" db="EMBL/GenBank/DDBJ databases">
        <title>Comparative genomics of 54 Lactobacillus plantarum strains reveals genomic uncoupling from niche constraints.</title>
        <authorList>
            <person name="Martino M.E."/>
        </authorList>
    </citation>
    <scope>NUCLEOTIDE SEQUENCE [LARGE SCALE GENOMIC DNA]</scope>
    <source>
        <strain evidence="1 2">19.1</strain>
    </source>
</reference>
<dbReference type="PATRIC" id="fig|1590.151.peg.1025"/>
<sequence length="68" mass="7652">MENFSFKSGVTVVDEHTYIINEILAVTRDESRVVSLRAQGYTVVLVQNSLGAPADEIYFKDGKMKTRI</sequence>
<dbReference type="RefSeq" id="WP_054397074.1">
    <property type="nucleotide sequence ID" value="NZ_CP046659.1"/>
</dbReference>
<gene>
    <name evidence="1" type="ORF">Lp19_0427</name>
</gene>
<comment type="caution">
    <text evidence="1">The sequence shown here is derived from an EMBL/GenBank/DDBJ whole genome shotgun (WGS) entry which is preliminary data.</text>
</comment>
<organism evidence="1 2">
    <name type="scientific">Lactiplantibacillus plantarum</name>
    <name type="common">Lactobacillus plantarum</name>
    <dbReference type="NCBI Taxonomy" id="1590"/>
    <lineage>
        <taxon>Bacteria</taxon>
        <taxon>Bacillati</taxon>
        <taxon>Bacillota</taxon>
        <taxon>Bacilli</taxon>
        <taxon>Lactobacillales</taxon>
        <taxon>Lactobacillaceae</taxon>
        <taxon>Lactiplantibacillus</taxon>
    </lineage>
</organism>
<dbReference type="EMBL" id="LUXM01000011">
    <property type="protein sequence ID" value="KZU97931.1"/>
    <property type="molecule type" value="Genomic_DNA"/>
</dbReference>